<sequence length="105" mass="12291">MDLTISVETWNLTIGLYLIEFIKKPKKEAIISMIDGVGVEHRTNLERLGMVVVFYQELYNASPEDTEAMQEYLRKLTHIFGEDKSQTLVEEWTLEINNSPQLQEW</sequence>
<dbReference type="Proteomes" id="UP000050525">
    <property type="component" value="Unassembled WGS sequence"/>
</dbReference>
<dbReference type="AlphaFoldDB" id="A0A151P1Q9"/>
<dbReference type="EMBL" id="AKHW03001255">
    <property type="protein sequence ID" value="KYO43017.1"/>
    <property type="molecule type" value="Genomic_DNA"/>
</dbReference>
<protein>
    <submittedName>
        <fullName evidence="1">Uncharacterized protein</fullName>
    </submittedName>
</protein>
<evidence type="ECO:0000313" key="2">
    <source>
        <dbReference type="Proteomes" id="UP000050525"/>
    </source>
</evidence>
<keyword evidence="2" id="KW-1185">Reference proteome</keyword>
<organism evidence="1 2">
    <name type="scientific">Alligator mississippiensis</name>
    <name type="common">American alligator</name>
    <dbReference type="NCBI Taxonomy" id="8496"/>
    <lineage>
        <taxon>Eukaryota</taxon>
        <taxon>Metazoa</taxon>
        <taxon>Chordata</taxon>
        <taxon>Craniata</taxon>
        <taxon>Vertebrata</taxon>
        <taxon>Euteleostomi</taxon>
        <taxon>Archelosauria</taxon>
        <taxon>Archosauria</taxon>
        <taxon>Crocodylia</taxon>
        <taxon>Alligatoridae</taxon>
        <taxon>Alligatorinae</taxon>
        <taxon>Alligator</taxon>
    </lineage>
</organism>
<gene>
    <name evidence="1" type="ORF">Y1Q_0012904</name>
</gene>
<accession>A0A151P1Q9</accession>
<reference evidence="1 2" key="1">
    <citation type="journal article" date="2012" name="Genome Biol.">
        <title>Sequencing three crocodilian genomes to illuminate the evolution of archosaurs and amniotes.</title>
        <authorList>
            <person name="St John J.A."/>
            <person name="Braun E.L."/>
            <person name="Isberg S.R."/>
            <person name="Miles L.G."/>
            <person name="Chong A.Y."/>
            <person name="Gongora J."/>
            <person name="Dalzell P."/>
            <person name="Moran C."/>
            <person name="Bed'hom B."/>
            <person name="Abzhanov A."/>
            <person name="Burgess S.C."/>
            <person name="Cooksey A.M."/>
            <person name="Castoe T.A."/>
            <person name="Crawford N.G."/>
            <person name="Densmore L.D."/>
            <person name="Drew J.C."/>
            <person name="Edwards S.V."/>
            <person name="Faircloth B.C."/>
            <person name="Fujita M.K."/>
            <person name="Greenwold M.J."/>
            <person name="Hoffmann F.G."/>
            <person name="Howard J.M."/>
            <person name="Iguchi T."/>
            <person name="Janes D.E."/>
            <person name="Khan S.Y."/>
            <person name="Kohno S."/>
            <person name="de Koning A.J."/>
            <person name="Lance S.L."/>
            <person name="McCarthy F.M."/>
            <person name="McCormack J.E."/>
            <person name="Merchant M.E."/>
            <person name="Peterson D.G."/>
            <person name="Pollock D.D."/>
            <person name="Pourmand N."/>
            <person name="Raney B.J."/>
            <person name="Roessler K.A."/>
            <person name="Sanford J.R."/>
            <person name="Sawyer R.H."/>
            <person name="Schmidt C.J."/>
            <person name="Triplett E.W."/>
            <person name="Tuberville T.D."/>
            <person name="Venegas-Anaya M."/>
            <person name="Howard J.T."/>
            <person name="Jarvis E.D."/>
            <person name="Guillette L.J.Jr."/>
            <person name="Glenn T.C."/>
            <person name="Green R.E."/>
            <person name="Ray D.A."/>
        </authorList>
    </citation>
    <scope>NUCLEOTIDE SEQUENCE [LARGE SCALE GENOMIC DNA]</scope>
    <source>
        <strain evidence="1">KSC_2009_1</strain>
    </source>
</reference>
<name>A0A151P1Q9_ALLMI</name>
<evidence type="ECO:0000313" key="1">
    <source>
        <dbReference type="EMBL" id="KYO43017.1"/>
    </source>
</evidence>
<proteinExistence type="predicted"/>
<comment type="caution">
    <text evidence="1">The sequence shown here is derived from an EMBL/GenBank/DDBJ whole genome shotgun (WGS) entry which is preliminary data.</text>
</comment>